<evidence type="ECO:0000313" key="3">
    <source>
        <dbReference type="Proteomes" id="UP000704712"/>
    </source>
</evidence>
<dbReference type="Proteomes" id="UP000704712">
    <property type="component" value="Unassembled WGS sequence"/>
</dbReference>
<organism evidence="2 3">
    <name type="scientific">Phytophthora infestans</name>
    <name type="common">Potato late blight agent</name>
    <name type="synonym">Botrytis infestans</name>
    <dbReference type="NCBI Taxonomy" id="4787"/>
    <lineage>
        <taxon>Eukaryota</taxon>
        <taxon>Sar</taxon>
        <taxon>Stramenopiles</taxon>
        <taxon>Oomycota</taxon>
        <taxon>Peronosporomycetes</taxon>
        <taxon>Peronosporales</taxon>
        <taxon>Peronosporaceae</taxon>
        <taxon>Phytophthora</taxon>
    </lineage>
</organism>
<sequence length="84" mass="9376">MDTDLPPYLKRIRTPVQRSRRDLSRQAHTPVQHFSSSEQVSVKQQQLTLVVQPILKSTNGQPDSSDVIIDDISVSGASFTDIIT</sequence>
<evidence type="ECO:0000313" key="2">
    <source>
        <dbReference type="EMBL" id="KAF4148842.1"/>
    </source>
</evidence>
<evidence type="ECO:0000256" key="1">
    <source>
        <dbReference type="SAM" id="MobiDB-lite"/>
    </source>
</evidence>
<protein>
    <submittedName>
        <fullName evidence="2">Uncharacterized protein</fullName>
    </submittedName>
</protein>
<proteinExistence type="predicted"/>
<feature type="region of interest" description="Disordered" evidence="1">
    <location>
        <begin position="13"/>
        <end position="39"/>
    </location>
</feature>
<dbReference type="AlphaFoldDB" id="A0A8S9VBT7"/>
<accession>A0A8S9VBT7</accession>
<reference evidence="2" key="1">
    <citation type="submission" date="2020-03" db="EMBL/GenBank/DDBJ databases">
        <title>Hybrid Assembly of Korean Phytophthora infestans isolates.</title>
        <authorList>
            <person name="Prokchorchik M."/>
            <person name="Lee Y."/>
            <person name="Seo J."/>
            <person name="Cho J.-H."/>
            <person name="Park Y.-E."/>
            <person name="Jang D.-C."/>
            <person name="Im J.-S."/>
            <person name="Choi J.-G."/>
            <person name="Park H.-J."/>
            <person name="Lee G.-B."/>
            <person name="Lee Y.-G."/>
            <person name="Hong S.-Y."/>
            <person name="Cho K."/>
            <person name="Sohn K.H."/>
        </authorList>
    </citation>
    <scope>NUCLEOTIDE SEQUENCE</scope>
    <source>
        <strain evidence="2">KR_2_A2</strain>
    </source>
</reference>
<dbReference type="EMBL" id="JAACNO010000214">
    <property type="protein sequence ID" value="KAF4148842.1"/>
    <property type="molecule type" value="Genomic_DNA"/>
</dbReference>
<name>A0A8S9VBT7_PHYIN</name>
<gene>
    <name evidence="2" type="ORF">GN958_ATG01970</name>
</gene>
<comment type="caution">
    <text evidence="2">The sequence shown here is derived from an EMBL/GenBank/DDBJ whole genome shotgun (WGS) entry which is preliminary data.</text>
</comment>